<gene>
    <name evidence="1" type="ORF">J8F10_08065</name>
</gene>
<proteinExistence type="predicted"/>
<evidence type="ECO:0000313" key="2">
    <source>
        <dbReference type="Proteomes" id="UP000676565"/>
    </source>
</evidence>
<protein>
    <submittedName>
        <fullName evidence="1">Uncharacterized protein</fullName>
    </submittedName>
</protein>
<dbReference type="RefSeq" id="WP_210653326.1">
    <property type="nucleotide sequence ID" value="NZ_JAGKQQ010000001.1"/>
</dbReference>
<reference evidence="1 2" key="1">
    <citation type="submission" date="2021-04" db="EMBL/GenBank/DDBJ databases">
        <authorList>
            <person name="Ivanova A."/>
        </authorList>
    </citation>
    <scope>NUCLEOTIDE SEQUENCE [LARGE SCALE GENOMIC DNA]</scope>
    <source>
        <strain evidence="1 2">G18</strain>
    </source>
</reference>
<evidence type="ECO:0000313" key="1">
    <source>
        <dbReference type="EMBL" id="MBP3955235.1"/>
    </source>
</evidence>
<comment type="caution">
    <text evidence="1">The sequence shown here is derived from an EMBL/GenBank/DDBJ whole genome shotgun (WGS) entry which is preliminary data.</text>
</comment>
<organism evidence="1 2">
    <name type="scientific">Gemmata palustris</name>
    <dbReference type="NCBI Taxonomy" id="2822762"/>
    <lineage>
        <taxon>Bacteria</taxon>
        <taxon>Pseudomonadati</taxon>
        <taxon>Planctomycetota</taxon>
        <taxon>Planctomycetia</taxon>
        <taxon>Gemmatales</taxon>
        <taxon>Gemmataceae</taxon>
        <taxon>Gemmata</taxon>
    </lineage>
</organism>
<dbReference type="Proteomes" id="UP000676565">
    <property type="component" value="Unassembled WGS sequence"/>
</dbReference>
<dbReference type="EMBL" id="JAGKQQ010000001">
    <property type="protein sequence ID" value="MBP3955235.1"/>
    <property type="molecule type" value="Genomic_DNA"/>
</dbReference>
<sequence length="128" mass="13938">MYRALGLLRPDSDFTLDEARTRLAAKFPGFSVAREGETVTVSKGDWWIALALANGDHIREETNGLVGHLAGIEPAEAEALIASGRRVEVGTDVPDPFMEHFNDYLFVVEVLKSFNGVLAVDPNEPGVL</sequence>
<keyword evidence="2" id="KW-1185">Reference proteome</keyword>
<accession>A0ABS5BPL2</accession>
<name>A0ABS5BPL2_9BACT</name>